<dbReference type="PANTHER" id="PTHR46733">
    <property type="entry name" value="26.5 KDA HEAT SHOCK PROTEIN, MITOCHONDRIAL"/>
    <property type="match status" value="1"/>
</dbReference>
<evidence type="ECO:0000256" key="2">
    <source>
        <dbReference type="PROSITE-ProRule" id="PRU00285"/>
    </source>
</evidence>
<dbReference type="Gramene" id="Kaladp0011s1276.1.v1.1">
    <property type="protein sequence ID" value="Kaladp0011s1276.1.v1.1"/>
    <property type="gene ID" value="Kaladp0011s1276.v1.1"/>
</dbReference>
<evidence type="ECO:0000256" key="1">
    <source>
        <dbReference type="ARBA" id="ARBA00023016"/>
    </source>
</evidence>
<organism evidence="5 6">
    <name type="scientific">Kalanchoe fedtschenkoi</name>
    <name type="common">Lavender scallops</name>
    <name type="synonym">South American air plant</name>
    <dbReference type="NCBI Taxonomy" id="63787"/>
    <lineage>
        <taxon>Eukaryota</taxon>
        <taxon>Viridiplantae</taxon>
        <taxon>Streptophyta</taxon>
        <taxon>Embryophyta</taxon>
        <taxon>Tracheophyta</taxon>
        <taxon>Spermatophyta</taxon>
        <taxon>Magnoliopsida</taxon>
        <taxon>eudicotyledons</taxon>
        <taxon>Gunneridae</taxon>
        <taxon>Pentapetalae</taxon>
        <taxon>Saxifragales</taxon>
        <taxon>Crassulaceae</taxon>
        <taxon>Kalanchoe</taxon>
    </lineage>
</organism>
<dbReference type="SUPFAM" id="SSF49764">
    <property type="entry name" value="HSP20-like chaperones"/>
    <property type="match status" value="1"/>
</dbReference>
<dbReference type="InterPro" id="IPR044587">
    <property type="entry name" value="HSP21-like"/>
</dbReference>
<feature type="domain" description="SHSP" evidence="4">
    <location>
        <begin position="94"/>
        <end position="205"/>
    </location>
</feature>
<dbReference type="EnsemblPlants" id="Kaladp0011s1276.1.v1.1">
    <property type="protein sequence ID" value="Kaladp0011s1276.1.v1.1"/>
    <property type="gene ID" value="Kaladp0011s1276.v1.1"/>
</dbReference>
<name>A0A7N0SXQ8_KALFE</name>
<evidence type="ECO:0000256" key="3">
    <source>
        <dbReference type="RuleBase" id="RU003616"/>
    </source>
</evidence>
<accession>A0A7N0SXQ8</accession>
<dbReference type="CDD" id="cd06464">
    <property type="entry name" value="ACD_sHsps-like"/>
    <property type="match status" value="1"/>
</dbReference>
<dbReference type="InterPro" id="IPR008978">
    <property type="entry name" value="HSP20-like_chaperone"/>
</dbReference>
<proteinExistence type="inferred from homology"/>
<evidence type="ECO:0000259" key="4">
    <source>
        <dbReference type="PROSITE" id="PS01031"/>
    </source>
</evidence>
<evidence type="ECO:0000313" key="6">
    <source>
        <dbReference type="Proteomes" id="UP000594263"/>
    </source>
</evidence>
<keyword evidence="6" id="KW-1185">Reference proteome</keyword>
<evidence type="ECO:0000313" key="5">
    <source>
        <dbReference type="EnsemblPlants" id="Kaladp0011s1276.1.v1.1"/>
    </source>
</evidence>
<comment type="similarity">
    <text evidence="2 3">Belongs to the small heat shock protein (HSP20) family.</text>
</comment>
<dbReference type="InterPro" id="IPR002068">
    <property type="entry name" value="A-crystallin/Hsp20_dom"/>
</dbReference>
<dbReference type="PANTHER" id="PTHR46733:SF4">
    <property type="entry name" value="HEAT SHOCK PROTEIN 21, CHLOROPLASTIC"/>
    <property type="match status" value="1"/>
</dbReference>
<dbReference type="GO" id="GO:0009408">
    <property type="term" value="P:response to heat"/>
    <property type="evidence" value="ECO:0007669"/>
    <property type="project" value="InterPro"/>
</dbReference>
<keyword evidence="1" id="KW-0346">Stress response</keyword>
<dbReference type="Proteomes" id="UP000594263">
    <property type="component" value="Unplaced"/>
</dbReference>
<dbReference type="PROSITE" id="PS01031">
    <property type="entry name" value="SHSP"/>
    <property type="match status" value="1"/>
</dbReference>
<dbReference type="Gene3D" id="2.60.40.790">
    <property type="match status" value="1"/>
</dbReference>
<protein>
    <recommendedName>
        <fullName evidence="4">SHSP domain-containing protein</fullName>
    </recommendedName>
</protein>
<dbReference type="Pfam" id="PF00011">
    <property type="entry name" value="HSP20"/>
    <property type="match status" value="1"/>
</dbReference>
<sequence length="205" mass="22702">MAAKFFTSPPAKSTGKLQPMATMFVASRLPAGMSSPTLSSGTRMQGISVKPHHALFPNVQAKKACKLSVIRAQVGGGKGDASWDIPIQDGINEADKRKKRVPWDVRNTENELTMRFDMMPGLLKEELQIVVEDGFLIINELIKKKGDGKGNNSWATRSYRPLSFRLPDDCDKVRIKAELKDGVLFVSIQKMKGEGEEREVDIQEG</sequence>
<reference evidence="5" key="1">
    <citation type="submission" date="2021-01" db="UniProtKB">
        <authorList>
            <consortium name="EnsemblPlants"/>
        </authorList>
    </citation>
    <scope>IDENTIFICATION</scope>
</reference>
<dbReference type="AlphaFoldDB" id="A0A7N0SXQ8"/>